<keyword evidence="3" id="KW-0285">Flavoprotein</keyword>
<evidence type="ECO:0000256" key="2">
    <source>
        <dbReference type="ARBA" id="ARBA00006442"/>
    </source>
</evidence>
<dbReference type="Gene3D" id="3.50.50.60">
    <property type="entry name" value="FAD/NAD(P)-binding domain"/>
    <property type="match status" value="2"/>
</dbReference>
<dbReference type="Pfam" id="PF07992">
    <property type="entry name" value="Pyr_redox_2"/>
    <property type="match status" value="1"/>
</dbReference>
<gene>
    <name evidence="7" type="ORF">ACFSX5_16305</name>
</gene>
<dbReference type="RefSeq" id="WP_386834865.1">
    <property type="nucleotide sequence ID" value="NZ_JBHUNP010000001.1"/>
</dbReference>
<evidence type="ECO:0000259" key="6">
    <source>
        <dbReference type="Pfam" id="PF18267"/>
    </source>
</evidence>
<dbReference type="InterPro" id="IPR016156">
    <property type="entry name" value="FAD/NAD-linked_Rdtase_dimer_sf"/>
</dbReference>
<evidence type="ECO:0000256" key="4">
    <source>
        <dbReference type="ARBA" id="ARBA00022827"/>
    </source>
</evidence>
<dbReference type="Gene3D" id="3.30.390.30">
    <property type="match status" value="1"/>
</dbReference>
<dbReference type="SUPFAM" id="SSF51905">
    <property type="entry name" value="FAD/NAD(P)-binding domain"/>
    <property type="match status" value="2"/>
</dbReference>
<evidence type="ECO:0000313" key="8">
    <source>
        <dbReference type="Proteomes" id="UP001597521"/>
    </source>
</evidence>
<feature type="domain" description="NADH-rubredoxin oxidoreductase C-terminal" evidence="6">
    <location>
        <begin position="314"/>
        <end position="381"/>
    </location>
</feature>
<comment type="cofactor">
    <cofactor evidence="1">
        <name>FAD</name>
        <dbReference type="ChEBI" id="CHEBI:57692"/>
    </cofactor>
</comment>
<protein>
    <submittedName>
        <fullName evidence="7">NAD(P)/FAD-dependent oxidoreductase</fullName>
    </submittedName>
</protein>
<dbReference type="InterPro" id="IPR050260">
    <property type="entry name" value="FAD-bd_OxRdtase"/>
</dbReference>
<dbReference type="InterPro" id="IPR036188">
    <property type="entry name" value="FAD/NAD-bd_sf"/>
</dbReference>
<reference evidence="8" key="1">
    <citation type="journal article" date="2019" name="Int. J. Syst. Evol. Microbiol.">
        <title>The Global Catalogue of Microorganisms (GCM) 10K type strain sequencing project: providing services to taxonomists for standard genome sequencing and annotation.</title>
        <authorList>
            <consortium name="The Broad Institute Genomics Platform"/>
            <consortium name="The Broad Institute Genome Sequencing Center for Infectious Disease"/>
            <person name="Wu L."/>
            <person name="Ma J."/>
        </authorList>
    </citation>
    <scope>NUCLEOTIDE SEQUENCE [LARGE SCALE GENOMIC DNA]</scope>
    <source>
        <strain evidence="8">CCM 7427</strain>
    </source>
</reference>
<dbReference type="PANTHER" id="PTHR43429:SF3">
    <property type="entry name" value="NITRITE REDUCTASE [NAD(P)H]"/>
    <property type="match status" value="1"/>
</dbReference>
<dbReference type="Proteomes" id="UP001597521">
    <property type="component" value="Unassembled WGS sequence"/>
</dbReference>
<name>A0ABW5QNQ1_9HYPH</name>
<evidence type="ECO:0000256" key="1">
    <source>
        <dbReference type="ARBA" id="ARBA00001974"/>
    </source>
</evidence>
<evidence type="ECO:0000256" key="3">
    <source>
        <dbReference type="ARBA" id="ARBA00022630"/>
    </source>
</evidence>
<dbReference type="PRINTS" id="PR00411">
    <property type="entry name" value="PNDRDTASEI"/>
</dbReference>
<dbReference type="PRINTS" id="PR00368">
    <property type="entry name" value="FADPNR"/>
</dbReference>
<sequence>MEKLVVVGAGMAAGRLLDHLVRDGAGRYAVTLFGAEPRGTYNRIMLSPVLAGEMTFDETITHSPEWYREHGITVHFGETVTAIDRKNRQVISRRGATPYDKLVIATGSAPVMPSLPGSTLRGVTAFRDFDDVGRMLAAAGQRAGRAVVLGGGVLGLEAAAALRLRGMDVSVLHLKSHLMDRQLDAASASLLGLEFERRGIAIHTDAATKAILGNKQVEAVVLEDGTVIGANLVVVAIGIRPETRLAIDAGLHVERGIVVDDRLVTSDPDILSIGECVEHDGVCYGLVAPLYEMARVAAEALLGRESTFRPVRTATQLKVSGVSVYSAGDFAAAEDREEIVLHNEDAGSYRRLVIKDGRLLGAVLYGDVSDGAWFFDLVRDGTDTAPMRDLLIFGRGFAESEALDAYGGRCSLPG</sequence>
<accession>A0ABW5QNQ1</accession>
<dbReference type="EMBL" id="JBHUNP010000001">
    <property type="protein sequence ID" value="MFD2649349.1"/>
    <property type="molecule type" value="Genomic_DNA"/>
</dbReference>
<keyword evidence="4" id="KW-0274">FAD</keyword>
<organism evidence="7 8">
    <name type="scientific">Devosia albogilva</name>
    <dbReference type="NCBI Taxonomy" id="429726"/>
    <lineage>
        <taxon>Bacteria</taxon>
        <taxon>Pseudomonadati</taxon>
        <taxon>Pseudomonadota</taxon>
        <taxon>Alphaproteobacteria</taxon>
        <taxon>Hyphomicrobiales</taxon>
        <taxon>Devosiaceae</taxon>
        <taxon>Devosia</taxon>
    </lineage>
</organism>
<dbReference type="InterPro" id="IPR023753">
    <property type="entry name" value="FAD/NAD-binding_dom"/>
</dbReference>
<evidence type="ECO:0000259" key="5">
    <source>
        <dbReference type="Pfam" id="PF07992"/>
    </source>
</evidence>
<dbReference type="InterPro" id="IPR041575">
    <property type="entry name" value="Rubredoxin_C"/>
</dbReference>
<feature type="domain" description="FAD/NAD(P)-binding" evidence="5">
    <location>
        <begin position="3"/>
        <end position="284"/>
    </location>
</feature>
<dbReference type="PANTHER" id="PTHR43429">
    <property type="entry name" value="PYRIDINE NUCLEOTIDE-DISULFIDE OXIDOREDUCTASE DOMAIN-CONTAINING"/>
    <property type="match status" value="1"/>
</dbReference>
<proteinExistence type="inferred from homology"/>
<comment type="caution">
    <text evidence="7">The sequence shown here is derived from an EMBL/GenBank/DDBJ whole genome shotgun (WGS) entry which is preliminary data.</text>
</comment>
<dbReference type="Pfam" id="PF18267">
    <property type="entry name" value="Rubredoxin_C"/>
    <property type="match status" value="1"/>
</dbReference>
<evidence type="ECO:0000313" key="7">
    <source>
        <dbReference type="EMBL" id="MFD2649349.1"/>
    </source>
</evidence>
<comment type="similarity">
    <text evidence="2">Belongs to the FAD-dependent oxidoreductase family.</text>
</comment>
<keyword evidence="8" id="KW-1185">Reference proteome</keyword>